<accession>A0A8J9VRT7</accession>
<organism evidence="1 2">
    <name type="scientific">Brenthis ino</name>
    <name type="common">lesser marbled fritillary</name>
    <dbReference type="NCBI Taxonomy" id="405034"/>
    <lineage>
        <taxon>Eukaryota</taxon>
        <taxon>Metazoa</taxon>
        <taxon>Ecdysozoa</taxon>
        <taxon>Arthropoda</taxon>
        <taxon>Hexapoda</taxon>
        <taxon>Insecta</taxon>
        <taxon>Pterygota</taxon>
        <taxon>Neoptera</taxon>
        <taxon>Endopterygota</taxon>
        <taxon>Lepidoptera</taxon>
        <taxon>Glossata</taxon>
        <taxon>Ditrysia</taxon>
        <taxon>Papilionoidea</taxon>
        <taxon>Nymphalidae</taxon>
        <taxon>Heliconiinae</taxon>
        <taxon>Argynnini</taxon>
        <taxon>Brenthis</taxon>
    </lineage>
</organism>
<protein>
    <submittedName>
        <fullName evidence="1">Uncharacterized protein</fullName>
    </submittedName>
</protein>
<evidence type="ECO:0000313" key="1">
    <source>
        <dbReference type="EMBL" id="CAH0728363.1"/>
    </source>
</evidence>
<gene>
    <name evidence="1" type="ORF">BINO364_LOCUS13587</name>
</gene>
<reference evidence="1" key="1">
    <citation type="submission" date="2021-12" db="EMBL/GenBank/DDBJ databases">
        <authorList>
            <person name="Martin H S."/>
        </authorList>
    </citation>
    <scope>NUCLEOTIDE SEQUENCE</scope>
</reference>
<name>A0A8J9VRT7_9NEOP</name>
<dbReference type="EMBL" id="OV170227">
    <property type="protein sequence ID" value="CAH0728363.1"/>
    <property type="molecule type" value="Genomic_DNA"/>
</dbReference>
<feature type="non-terminal residue" evidence="1">
    <location>
        <position position="76"/>
    </location>
</feature>
<keyword evidence="2" id="KW-1185">Reference proteome</keyword>
<evidence type="ECO:0000313" key="2">
    <source>
        <dbReference type="Proteomes" id="UP000838878"/>
    </source>
</evidence>
<sequence length="76" mass="8435">MLIEAFGRLKALSAGCKGVERTEAFSAIVLARRSKPAHAHIADTALGYKRARVFHADQFYCESLKKYDLIENGKPP</sequence>
<proteinExistence type="predicted"/>
<dbReference type="Proteomes" id="UP000838878">
    <property type="component" value="Chromosome 7"/>
</dbReference>
<dbReference type="AlphaFoldDB" id="A0A8J9VRT7"/>